<dbReference type="InterPro" id="IPR050267">
    <property type="entry name" value="Anti-sigma-factor_SerPK"/>
</dbReference>
<evidence type="ECO:0008006" key="4">
    <source>
        <dbReference type="Google" id="ProtNLM"/>
    </source>
</evidence>
<name>A0A931D9M4_9ACTN</name>
<reference evidence="2" key="1">
    <citation type="submission" date="2020-11" db="EMBL/GenBank/DDBJ databases">
        <title>Sequencing the genomes of 1000 actinobacteria strains.</title>
        <authorList>
            <person name="Klenk H.-P."/>
        </authorList>
    </citation>
    <scope>NUCLEOTIDE SEQUENCE</scope>
    <source>
        <strain evidence="2">DSM 43175</strain>
    </source>
</reference>
<evidence type="ECO:0000313" key="2">
    <source>
        <dbReference type="EMBL" id="MBG6087014.1"/>
    </source>
</evidence>
<dbReference type="Proteomes" id="UP000614047">
    <property type="component" value="Unassembled WGS sequence"/>
</dbReference>
<keyword evidence="3" id="KW-1185">Reference proteome</keyword>
<dbReference type="PANTHER" id="PTHR35526:SF3">
    <property type="entry name" value="ANTI-SIGMA-F FACTOR RSBW"/>
    <property type="match status" value="1"/>
</dbReference>
<feature type="region of interest" description="Disordered" evidence="1">
    <location>
        <begin position="101"/>
        <end position="120"/>
    </location>
</feature>
<evidence type="ECO:0000256" key="1">
    <source>
        <dbReference type="SAM" id="MobiDB-lite"/>
    </source>
</evidence>
<protein>
    <recommendedName>
        <fullName evidence="4">ATP-binding protein</fullName>
    </recommendedName>
</protein>
<comment type="caution">
    <text evidence="2">The sequence shown here is derived from an EMBL/GenBank/DDBJ whole genome shotgun (WGS) entry which is preliminary data.</text>
</comment>
<evidence type="ECO:0000313" key="3">
    <source>
        <dbReference type="Proteomes" id="UP000614047"/>
    </source>
</evidence>
<dbReference type="RefSeq" id="WP_197009937.1">
    <property type="nucleotide sequence ID" value="NZ_BAABES010000007.1"/>
</dbReference>
<accession>A0A931D9M4</accession>
<gene>
    <name evidence="2" type="ORF">IW256_001127</name>
</gene>
<dbReference type="EMBL" id="JADOUA010000001">
    <property type="protein sequence ID" value="MBG6087014.1"/>
    <property type="molecule type" value="Genomic_DNA"/>
</dbReference>
<organism evidence="2 3">
    <name type="scientific">Actinomadura viridis</name>
    <dbReference type="NCBI Taxonomy" id="58110"/>
    <lineage>
        <taxon>Bacteria</taxon>
        <taxon>Bacillati</taxon>
        <taxon>Actinomycetota</taxon>
        <taxon>Actinomycetes</taxon>
        <taxon>Streptosporangiales</taxon>
        <taxon>Thermomonosporaceae</taxon>
        <taxon>Actinomadura</taxon>
    </lineage>
</organism>
<dbReference type="InterPro" id="IPR036890">
    <property type="entry name" value="HATPase_C_sf"/>
</dbReference>
<dbReference type="AlphaFoldDB" id="A0A931D9M4"/>
<dbReference type="Gene3D" id="3.30.565.10">
    <property type="entry name" value="Histidine kinase-like ATPase, C-terminal domain"/>
    <property type="match status" value="1"/>
</dbReference>
<sequence>MSQYDAANRAAGQTYTSCVTGSRTSRLDLTGMARPVAAACRHTHETLLRWGVASELIDDALLIASELVTNAEKNAAGAGGAQEIRLTLQAGHVGIAVSDTHPCHRSSAGPSTWIKSHAES</sequence>
<proteinExistence type="predicted"/>
<dbReference type="PANTHER" id="PTHR35526">
    <property type="entry name" value="ANTI-SIGMA-F FACTOR RSBW-RELATED"/>
    <property type="match status" value="1"/>
</dbReference>